<keyword evidence="1" id="KW-1133">Transmembrane helix</keyword>
<evidence type="ECO:0000313" key="3">
    <source>
        <dbReference type="EMBL" id="RZS32691.1"/>
    </source>
</evidence>
<dbReference type="OrthoDB" id="4818302at2"/>
<comment type="caution">
    <text evidence="3">The sequence shown here is derived from an EMBL/GenBank/DDBJ whole genome shotgun (WGS) entry which is preliminary data.</text>
</comment>
<keyword evidence="1" id="KW-0472">Membrane</keyword>
<evidence type="ECO:0000256" key="2">
    <source>
        <dbReference type="SAM" id="SignalP"/>
    </source>
</evidence>
<proteinExistence type="predicted"/>
<keyword evidence="4" id="KW-1185">Reference proteome</keyword>
<evidence type="ECO:0000313" key="4">
    <source>
        <dbReference type="Proteomes" id="UP000294257"/>
    </source>
</evidence>
<sequence length="632" mass="69492">MTSVRPRRRLRAAGLLAITVITVALCAPSALASQPTAPPGISPADWRNQAIYRQIYFAAYPAAWGKVEVHHAIEQQVLKRYPGLYTEAWINDLPNLRGIPLIKGQDGNNTLHRSLIRLCWDYFYELFPGVDPKTGVDSGKHPTKYHIEAWARALDLIFSNAFWSQEGRANPAVGHLPDAARMKATIDGALALAAEYGNAQLVAQNPMLKKMLKEASVYLWAHVLFEDARTKLAPEERRTVGDGSQTKAMLARQNLGGVDFSSVELRYLSDRPSGDGRSVGLSYRAGSLPLAGEGMANGLAAMKESSDAFFVWLSLPPSAFTVNLNPDEPNRIVDEKLGQTDAGRILLEADLELKRTAGRLMMPDNPVGERFQARRSPQCFTLRQWIVPAPATVHANGDELYIANAPLAVKMEPSQVNTPMAGSSCPQAKAELTQRDEAAFTELILPLVEKTVNEAPEYAPLRRVYLSRVAAQWYRDRSLSTPTAYGNLIDSGTIDRWKLAGPWKPTDTFNAYVKSFTEGDIRVTRNGRSYVFGGVDFTKVPVRQEVPANWAGLSKTIEQSRQDATVDGGSVWLGTQESAPTGGLAPGGVAAPEQLDGLTQWWRSRLSGWMIIGTLVLLFVAVRLTRRKLSKS</sequence>
<name>A0A4Q7KF11_9PSEU</name>
<reference evidence="3 4" key="1">
    <citation type="submission" date="2019-02" db="EMBL/GenBank/DDBJ databases">
        <title>Genomic Encyclopedia of Type Strains, Phase IV (KMG-IV): sequencing the most valuable type-strain genomes for metagenomic binning, comparative biology and taxonomic classification.</title>
        <authorList>
            <person name="Goeker M."/>
        </authorList>
    </citation>
    <scope>NUCLEOTIDE SEQUENCE [LARGE SCALE GENOMIC DNA]</scope>
    <source>
        <strain evidence="3 4">DSM 101727</strain>
    </source>
</reference>
<dbReference type="Proteomes" id="UP000294257">
    <property type="component" value="Unassembled WGS sequence"/>
</dbReference>
<keyword evidence="1" id="KW-0812">Transmembrane</keyword>
<organism evidence="3 4">
    <name type="scientific">Herbihabitans rhizosphaerae</name>
    <dbReference type="NCBI Taxonomy" id="1872711"/>
    <lineage>
        <taxon>Bacteria</taxon>
        <taxon>Bacillati</taxon>
        <taxon>Actinomycetota</taxon>
        <taxon>Actinomycetes</taxon>
        <taxon>Pseudonocardiales</taxon>
        <taxon>Pseudonocardiaceae</taxon>
        <taxon>Herbihabitans</taxon>
    </lineage>
</organism>
<dbReference type="AlphaFoldDB" id="A0A4Q7KF11"/>
<dbReference type="EMBL" id="SGWQ01000011">
    <property type="protein sequence ID" value="RZS32691.1"/>
    <property type="molecule type" value="Genomic_DNA"/>
</dbReference>
<protein>
    <submittedName>
        <fullName evidence="3">Uncharacterized protein</fullName>
    </submittedName>
</protein>
<accession>A0A4Q7KF11</accession>
<gene>
    <name evidence="3" type="ORF">EV193_11174</name>
</gene>
<feature type="signal peptide" evidence="2">
    <location>
        <begin position="1"/>
        <end position="32"/>
    </location>
</feature>
<dbReference type="RefSeq" id="WP_130347656.1">
    <property type="nucleotide sequence ID" value="NZ_SGWQ01000011.1"/>
</dbReference>
<feature type="chain" id="PRO_5020266584" evidence="2">
    <location>
        <begin position="33"/>
        <end position="632"/>
    </location>
</feature>
<feature type="transmembrane region" description="Helical" evidence="1">
    <location>
        <begin position="606"/>
        <end position="625"/>
    </location>
</feature>
<evidence type="ECO:0000256" key="1">
    <source>
        <dbReference type="SAM" id="Phobius"/>
    </source>
</evidence>
<keyword evidence="2" id="KW-0732">Signal</keyword>